<reference evidence="2" key="1">
    <citation type="submission" date="2018-06" db="EMBL/GenBank/DDBJ databases">
        <authorList>
            <person name="Zhirakovskaya E."/>
        </authorList>
    </citation>
    <scope>NUCLEOTIDE SEQUENCE</scope>
</reference>
<name>A0A3B0ZPR9_9ZZZZ</name>
<feature type="transmembrane region" description="Helical" evidence="1">
    <location>
        <begin position="154"/>
        <end position="170"/>
    </location>
</feature>
<evidence type="ECO:0000313" key="2">
    <source>
        <dbReference type="EMBL" id="VAW90093.1"/>
    </source>
</evidence>
<keyword evidence="1" id="KW-0472">Membrane</keyword>
<feature type="transmembrane region" description="Helical" evidence="1">
    <location>
        <begin position="64"/>
        <end position="83"/>
    </location>
</feature>
<gene>
    <name evidence="2" type="ORF">MNBD_GAMMA17-1629</name>
</gene>
<accession>A0A3B0ZPR9</accession>
<proteinExistence type="predicted"/>
<feature type="transmembrane region" description="Helical" evidence="1">
    <location>
        <begin position="37"/>
        <end position="55"/>
    </location>
</feature>
<dbReference type="EMBL" id="UOFQ01000173">
    <property type="protein sequence ID" value="VAW90093.1"/>
    <property type="molecule type" value="Genomic_DNA"/>
</dbReference>
<sequence>MIKPSRTFLLNFTEILPLPLFLVYAELIDKGISAQWLGPYLLSSLLAIIISSYLIKEKSPLNRVILGINLYLCSGALGLLFNFTWLNHFYGEVEAAGMLFWVLITCFASLFHSKGLFSPPQANHKKPTKEALAFVSIVLTACLVSVSFQGNRFIAEIIPFILVFTSYNILRNKTIKQGTRKASIAPISR</sequence>
<keyword evidence="1" id="KW-1133">Transmembrane helix</keyword>
<feature type="transmembrane region" description="Helical" evidence="1">
    <location>
        <begin position="131"/>
        <end position="148"/>
    </location>
</feature>
<organism evidence="2">
    <name type="scientific">hydrothermal vent metagenome</name>
    <dbReference type="NCBI Taxonomy" id="652676"/>
    <lineage>
        <taxon>unclassified sequences</taxon>
        <taxon>metagenomes</taxon>
        <taxon>ecological metagenomes</taxon>
    </lineage>
</organism>
<feature type="transmembrane region" description="Helical" evidence="1">
    <location>
        <begin position="95"/>
        <end position="111"/>
    </location>
</feature>
<protein>
    <submittedName>
        <fullName evidence="2">Uncharacterized protein</fullName>
    </submittedName>
</protein>
<keyword evidence="1" id="KW-0812">Transmembrane</keyword>
<dbReference type="AlphaFoldDB" id="A0A3B0ZPR9"/>
<evidence type="ECO:0000256" key="1">
    <source>
        <dbReference type="SAM" id="Phobius"/>
    </source>
</evidence>
<feature type="transmembrane region" description="Helical" evidence="1">
    <location>
        <begin position="7"/>
        <end position="25"/>
    </location>
</feature>